<dbReference type="SUPFAM" id="SSF89028">
    <property type="entry name" value="Cobalamin adenosyltransferase-like"/>
    <property type="match status" value="1"/>
</dbReference>
<dbReference type="InterPro" id="IPR016030">
    <property type="entry name" value="CblAdoTrfase-like"/>
</dbReference>
<sequence length="125" mass="14299">MRGRLLISMYSSLHASKRHLFLYACKQSPHISSQSFSHIHKCGLNQYQAPFLFDISNSKRFFGMKVYTKTGDKGTSQLFSGERRPKDDAVFEALGGLSLASVPGFYLYIYYAEMDQRFLLIVLII</sequence>
<dbReference type="Pfam" id="PF01923">
    <property type="entry name" value="Cob_adeno_trans"/>
    <property type="match status" value="1"/>
</dbReference>
<keyword evidence="2 4" id="KW-0547">Nucleotide-binding</keyword>
<keyword evidence="5" id="KW-0472">Membrane</keyword>
<protein>
    <recommendedName>
        <fullName evidence="6">Cobalamin adenosyltransferase-like domain-containing protein</fullName>
    </recommendedName>
</protein>
<evidence type="ECO:0000256" key="4">
    <source>
        <dbReference type="RuleBase" id="RU366026"/>
    </source>
</evidence>
<accession>A0A7S3PQ98</accession>
<evidence type="ECO:0000313" key="7">
    <source>
        <dbReference type="EMBL" id="CAE0447031.1"/>
    </source>
</evidence>
<comment type="similarity">
    <text evidence="4">Belongs to the Cob(I)alamin adenosyltransferase family.</text>
</comment>
<reference evidence="7" key="1">
    <citation type="submission" date="2021-01" db="EMBL/GenBank/DDBJ databases">
        <authorList>
            <person name="Corre E."/>
            <person name="Pelletier E."/>
            <person name="Niang G."/>
            <person name="Scheremetjew M."/>
            <person name="Finn R."/>
            <person name="Kale V."/>
            <person name="Holt S."/>
            <person name="Cochrane G."/>
            <person name="Meng A."/>
            <person name="Brown T."/>
            <person name="Cohen L."/>
        </authorList>
    </citation>
    <scope>NUCLEOTIDE SEQUENCE</scope>
    <source>
        <strain evidence="7">GSBS06</strain>
    </source>
</reference>
<feature type="transmembrane region" description="Helical" evidence="5">
    <location>
        <begin position="89"/>
        <end position="111"/>
    </location>
</feature>
<evidence type="ECO:0000256" key="3">
    <source>
        <dbReference type="ARBA" id="ARBA00022840"/>
    </source>
</evidence>
<evidence type="ECO:0000256" key="1">
    <source>
        <dbReference type="ARBA" id="ARBA00022679"/>
    </source>
</evidence>
<evidence type="ECO:0000256" key="5">
    <source>
        <dbReference type="SAM" id="Phobius"/>
    </source>
</evidence>
<keyword evidence="5" id="KW-0812">Transmembrane</keyword>
<proteinExistence type="inferred from homology"/>
<dbReference type="GO" id="GO:0008817">
    <property type="term" value="F:corrinoid adenosyltransferase activity"/>
    <property type="evidence" value="ECO:0007669"/>
    <property type="project" value="TreeGrafter"/>
</dbReference>
<gene>
    <name evidence="7" type="ORF">ASTO00021_LOCUS17016</name>
</gene>
<dbReference type="PANTHER" id="PTHR12213:SF0">
    <property type="entry name" value="CORRINOID ADENOSYLTRANSFERASE MMAB"/>
    <property type="match status" value="1"/>
</dbReference>
<feature type="domain" description="Cobalamin adenosyltransferase-like" evidence="6">
    <location>
        <begin position="66"/>
        <end position="97"/>
    </location>
</feature>
<dbReference type="GO" id="GO:0005524">
    <property type="term" value="F:ATP binding"/>
    <property type="evidence" value="ECO:0007669"/>
    <property type="project" value="UniProtKB-UniRule"/>
</dbReference>
<keyword evidence="1 4" id="KW-0808">Transferase</keyword>
<dbReference type="AlphaFoldDB" id="A0A7S3PQ98"/>
<keyword evidence="3 4" id="KW-0067">ATP-binding</keyword>
<dbReference type="InterPro" id="IPR029499">
    <property type="entry name" value="PduO-typ"/>
</dbReference>
<name>A0A7S3PQ98_9STRA</name>
<evidence type="ECO:0000256" key="2">
    <source>
        <dbReference type="ARBA" id="ARBA00022741"/>
    </source>
</evidence>
<evidence type="ECO:0000259" key="6">
    <source>
        <dbReference type="Pfam" id="PF01923"/>
    </source>
</evidence>
<dbReference type="EMBL" id="HBIN01022154">
    <property type="protein sequence ID" value="CAE0447031.1"/>
    <property type="molecule type" value="Transcribed_RNA"/>
</dbReference>
<dbReference type="InterPro" id="IPR036451">
    <property type="entry name" value="CblAdoTrfase-like_sf"/>
</dbReference>
<dbReference type="PANTHER" id="PTHR12213">
    <property type="entry name" value="CORRINOID ADENOSYLTRANSFERASE"/>
    <property type="match status" value="1"/>
</dbReference>
<keyword evidence="5" id="KW-1133">Transmembrane helix</keyword>
<organism evidence="7">
    <name type="scientific">Aplanochytrium stocchinoi</name>
    <dbReference type="NCBI Taxonomy" id="215587"/>
    <lineage>
        <taxon>Eukaryota</taxon>
        <taxon>Sar</taxon>
        <taxon>Stramenopiles</taxon>
        <taxon>Bigyra</taxon>
        <taxon>Labyrinthulomycetes</taxon>
        <taxon>Thraustochytrida</taxon>
        <taxon>Thraustochytriidae</taxon>
        <taxon>Aplanochytrium</taxon>
    </lineage>
</organism>